<dbReference type="PROSITE" id="PS50966">
    <property type="entry name" value="ZF_SWIM"/>
    <property type="match status" value="1"/>
</dbReference>
<keyword evidence="4" id="KW-1185">Reference proteome</keyword>
<keyword evidence="1" id="KW-0863">Zinc-finger</keyword>
<comment type="caution">
    <text evidence="3">The sequence shown here is derived from an EMBL/GenBank/DDBJ whole genome shotgun (WGS) entry which is preliminary data.</text>
</comment>
<accession>A0A8J4QPC9</accession>
<proteinExistence type="predicted"/>
<dbReference type="AlphaFoldDB" id="A0A8J4QPC9"/>
<dbReference type="Proteomes" id="UP000737018">
    <property type="component" value="Unassembled WGS sequence"/>
</dbReference>
<gene>
    <name evidence="3" type="ORF">CMV_024057</name>
</gene>
<evidence type="ECO:0000259" key="2">
    <source>
        <dbReference type="PROSITE" id="PS50966"/>
    </source>
</evidence>
<name>A0A8J4QPC9_9ROSI</name>
<sequence length="111" mass="12327">MKIPDSDVVIQGGCAKVADQLVKDKVYVVWNPGSQFGICNCTWAEMGNTCEHMFKVINLCRKRGSTMPSISIFQYHKALIDMLHCPPHDSLIRDHAISLAVLCTEAVECTC</sequence>
<evidence type="ECO:0000256" key="1">
    <source>
        <dbReference type="PROSITE-ProRule" id="PRU00325"/>
    </source>
</evidence>
<keyword evidence="1" id="KW-0862">Zinc</keyword>
<evidence type="ECO:0000313" key="3">
    <source>
        <dbReference type="EMBL" id="KAF3950149.1"/>
    </source>
</evidence>
<dbReference type="PANTHER" id="PTHR33977:SF1">
    <property type="entry name" value="ZINC ION BINDING PROTEIN"/>
    <property type="match status" value="1"/>
</dbReference>
<protein>
    <recommendedName>
        <fullName evidence="2">SWIM-type domain-containing protein</fullName>
    </recommendedName>
</protein>
<reference evidence="3" key="1">
    <citation type="submission" date="2020-03" db="EMBL/GenBank/DDBJ databases">
        <title>Castanea mollissima Vanexum genome sequencing.</title>
        <authorList>
            <person name="Staton M."/>
        </authorList>
    </citation>
    <scope>NUCLEOTIDE SEQUENCE</scope>
    <source>
        <tissue evidence="3">Leaf</tissue>
    </source>
</reference>
<organism evidence="3 4">
    <name type="scientific">Castanea mollissima</name>
    <name type="common">Chinese chestnut</name>
    <dbReference type="NCBI Taxonomy" id="60419"/>
    <lineage>
        <taxon>Eukaryota</taxon>
        <taxon>Viridiplantae</taxon>
        <taxon>Streptophyta</taxon>
        <taxon>Embryophyta</taxon>
        <taxon>Tracheophyta</taxon>
        <taxon>Spermatophyta</taxon>
        <taxon>Magnoliopsida</taxon>
        <taxon>eudicotyledons</taxon>
        <taxon>Gunneridae</taxon>
        <taxon>Pentapetalae</taxon>
        <taxon>rosids</taxon>
        <taxon>fabids</taxon>
        <taxon>Fagales</taxon>
        <taxon>Fagaceae</taxon>
        <taxon>Castanea</taxon>
    </lineage>
</organism>
<dbReference type="InterPro" id="IPR007527">
    <property type="entry name" value="Znf_SWIM"/>
</dbReference>
<evidence type="ECO:0000313" key="4">
    <source>
        <dbReference type="Proteomes" id="UP000737018"/>
    </source>
</evidence>
<dbReference type="GO" id="GO:0008270">
    <property type="term" value="F:zinc ion binding"/>
    <property type="evidence" value="ECO:0007669"/>
    <property type="project" value="UniProtKB-KW"/>
</dbReference>
<dbReference type="OrthoDB" id="1727071at2759"/>
<feature type="domain" description="SWIM-type" evidence="2">
    <location>
        <begin position="24"/>
        <end position="61"/>
    </location>
</feature>
<keyword evidence="1" id="KW-0479">Metal-binding</keyword>
<dbReference type="PANTHER" id="PTHR33977">
    <property type="entry name" value="ZINC ION BINDING PROTEIN"/>
    <property type="match status" value="1"/>
</dbReference>
<dbReference type="EMBL" id="JRKL02005645">
    <property type="protein sequence ID" value="KAF3950149.1"/>
    <property type="molecule type" value="Genomic_DNA"/>
</dbReference>